<reference evidence="1" key="1">
    <citation type="submission" date="2022-07" db="EMBL/GenBank/DDBJ databases">
        <title>Genome Sequence of Phlebia brevispora.</title>
        <authorList>
            <person name="Buettner E."/>
        </authorList>
    </citation>
    <scope>NUCLEOTIDE SEQUENCE</scope>
    <source>
        <strain evidence="1">MPL23</strain>
    </source>
</reference>
<name>A0ACC1RU71_9APHY</name>
<comment type="caution">
    <text evidence="1">The sequence shown here is derived from an EMBL/GenBank/DDBJ whole genome shotgun (WGS) entry which is preliminary data.</text>
</comment>
<protein>
    <submittedName>
        <fullName evidence="1">Uncharacterized protein</fullName>
    </submittedName>
</protein>
<proteinExistence type="predicted"/>
<organism evidence="1 2">
    <name type="scientific">Phlebia brevispora</name>
    <dbReference type="NCBI Taxonomy" id="194682"/>
    <lineage>
        <taxon>Eukaryota</taxon>
        <taxon>Fungi</taxon>
        <taxon>Dikarya</taxon>
        <taxon>Basidiomycota</taxon>
        <taxon>Agaricomycotina</taxon>
        <taxon>Agaricomycetes</taxon>
        <taxon>Polyporales</taxon>
        <taxon>Meruliaceae</taxon>
        <taxon>Phlebia</taxon>
    </lineage>
</organism>
<evidence type="ECO:0000313" key="2">
    <source>
        <dbReference type="Proteomes" id="UP001148662"/>
    </source>
</evidence>
<keyword evidence="2" id="KW-1185">Reference proteome</keyword>
<evidence type="ECO:0000313" key="1">
    <source>
        <dbReference type="EMBL" id="KAJ3524987.1"/>
    </source>
</evidence>
<sequence length="331" mass="37678">MATHDVPIETAYIVSLWLEALVYGFFLCIFCGSLYVNLSLRKNQDTHSRMMFYTIVLMFILATLHVSANCYRMIEAYVSTVDPAIWMSILSEWSYVFKDILFVSMEILGDAAAIYRTFVIWGRDWKPIAIPCTLFIVSMVMGYLVCYLYTTENYVFLENWGILDDSHIMPIIITFFTISVIQSGMTTSLMAFRIWQTDRRAAAYRTNKAGNLMPILRILIESAFTQFMAELTLLVLYALNYNVVFIIQEMSVPLIGIAFGAITIRVALHQEQLFQGSRFHSGDPPGSYIVGRPIATIGSIPMRQMPISISITKDVEAHEDFHQVDSALSYS</sequence>
<gene>
    <name evidence="1" type="ORF">NM688_g8471</name>
</gene>
<dbReference type="EMBL" id="JANHOG010002285">
    <property type="protein sequence ID" value="KAJ3524987.1"/>
    <property type="molecule type" value="Genomic_DNA"/>
</dbReference>
<accession>A0ACC1RU71</accession>
<dbReference type="Proteomes" id="UP001148662">
    <property type="component" value="Unassembled WGS sequence"/>
</dbReference>